<gene>
    <name evidence="4" type="ORF">EFD62_01320</name>
</gene>
<dbReference type="Proteomes" id="UP000289166">
    <property type="component" value="Unassembled WGS sequence"/>
</dbReference>
<evidence type="ECO:0000259" key="3">
    <source>
        <dbReference type="Pfam" id="PF00465"/>
    </source>
</evidence>
<keyword evidence="5" id="KW-1185">Reference proteome</keyword>
<protein>
    <submittedName>
        <fullName evidence="4">Iron-containing alcohol dehydrogenase</fullName>
    </submittedName>
</protein>
<dbReference type="EMBL" id="RLII01000001">
    <property type="protein sequence ID" value="RXE60601.1"/>
    <property type="molecule type" value="Genomic_DNA"/>
</dbReference>
<dbReference type="InterPro" id="IPR001670">
    <property type="entry name" value="ADH_Fe/GldA"/>
</dbReference>
<name>A0A4Q0I841_9FIRM</name>
<dbReference type="InterPro" id="IPR039697">
    <property type="entry name" value="Alcohol_dehydrogenase_Fe"/>
</dbReference>
<dbReference type="OrthoDB" id="5445534at2"/>
<comment type="similarity">
    <text evidence="1">Belongs to the iron-containing alcohol dehydrogenase family.</text>
</comment>
<evidence type="ECO:0000313" key="4">
    <source>
        <dbReference type="EMBL" id="RXE60601.1"/>
    </source>
</evidence>
<proteinExistence type="inferred from homology"/>
<keyword evidence="2" id="KW-0560">Oxidoreductase</keyword>
<dbReference type="GO" id="GO:0004022">
    <property type="term" value="F:alcohol dehydrogenase (NAD+) activity"/>
    <property type="evidence" value="ECO:0007669"/>
    <property type="project" value="TreeGrafter"/>
</dbReference>
<comment type="caution">
    <text evidence="4">The sequence shown here is derived from an EMBL/GenBank/DDBJ whole genome shotgun (WGS) entry which is preliminary data.</text>
</comment>
<dbReference type="PANTHER" id="PTHR11496">
    <property type="entry name" value="ALCOHOL DEHYDROGENASE"/>
    <property type="match status" value="1"/>
</dbReference>
<reference evidence="5" key="1">
    <citation type="submission" date="2018-11" db="EMBL/GenBank/DDBJ databases">
        <title>Genome sequencing of a novel mesophilic and cellulolytic organism within the genus Hungateiclostridium.</title>
        <authorList>
            <person name="Rettenmaier R."/>
            <person name="Liebl W."/>
            <person name="Zverlov V."/>
        </authorList>
    </citation>
    <scope>NUCLEOTIDE SEQUENCE [LARGE SCALE GENOMIC DNA]</scope>
    <source>
        <strain evidence="5">N2K1</strain>
    </source>
</reference>
<dbReference type="RefSeq" id="WP_128705628.1">
    <property type="nucleotide sequence ID" value="NZ_RLII01000001.1"/>
</dbReference>
<dbReference type="GO" id="GO:0046872">
    <property type="term" value="F:metal ion binding"/>
    <property type="evidence" value="ECO:0007669"/>
    <property type="project" value="InterPro"/>
</dbReference>
<dbReference type="Pfam" id="PF00465">
    <property type="entry name" value="Fe-ADH"/>
    <property type="match status" value="1"/>
</dbReference>
<sequence>MSSYLFRRMICKLPGAVIKVIPKPEPVLRGGFGAREIIGEICAFAGYKSVLLVTDKTLFSLGYHEKILNSLKANNIKCAVFNNIASEPTVDIISEGRTTAINCCADCIIALGIDEDIVQHELFYNKRWNSILNA</sequence>
<evidence type="ECO:0000313" key="5">
    <source>
        <dbReference type="Proteomes" id="UP000289166"/>
    </source>
</evidence>
<dbReference type="Gene3D" id="3.40.50.1970">
    <property type="match status" value="1"/>
</dbReference>
<accession>A0A4Q0I841</accession>
<organism evidence="4 5">
    <name type="scientific">Acetivibrio mesophilus</name>
    <dbReference type="NCBI Taxonomy" id="2487273"/>
    <lineage>
        <taxon>Bacteria</taxon>
        <taxon>Bacillati</taxon>
        <taxon>Bacillota</taxon>
        <taxon>Clostridia</taxon>
        <taxon>Eubacteriales</taxon>
        <taxon>Oscillospiraceae</taxon>
        <taxon>Acetivibrio</taxon>
    </lineage>
</organism>
<dbReference type="PANTHER" id="PTHR11496:SF102">
    <property type="entry name" value="ALCOHOL DEHYDROGENASE 4"/>
    <property type="match status" value="1"/>
</dbReference>
<evidence type="ECO:0000256" key="2">
    <source>
        <dbReference type="ARBA" id="ARBA00023002"/>
    </source>
</evidence>
<dbReference type="SUPFAM" id="SSF56796">
    <property type="entry name" value="Dehydroquinate synthase-like"/>
    <property type="match status" value="1"/>
</dbReference>
<dbReference type="AlphaFoldDB" id="A0A4Q0I841"/>
<feature type="domain" description="Alcohol dehydrogenase iron-type/glycerol dehydrogenase GldA" evidence="3">
    <location>
        <begin position="31"/>
        <end position="112"/>
    </location>
</feature>
<evidence type="ECO:0000256" key="1">
    <source>
        <dbReference type="ARBA" id="ARBA00007358"/>
    </source>
</evidence>